<evidence type="ECO:0000256" key="1">
    <source>
        <dbReference type="ARBA" id="ARBA00038473"/>
    </source>
</evidence>
<dbReference type="PANTHER" id="PTHR22935">
    <property type="entry name" value="PENICILLIN-BINDING PROTEIN"/>
    <property type="match status" value="1"/>
</dbReference>
<evidence type="ECO:0000256" key="2">
    <source>
        <dbReference type="SAM" id="SignalP"/>
    </source>
</evidence>
<comment type="caution">
    <text evidence="4">The sequence shown here is derived from an EMBL/GenBank/DDBJ whole genome shotgun (WGS) entry which is preliminary data.</text>
</comment>
<dbReference type="InterPro" id="IPR051478">
    <property type="entry name" value="Beta-lactamase-like_AB/R"/>
</dbReference>
<dbReference type="AlphaFoldDB" id="A0A4R2K1E9"/>
<comment type="similarity">
    <text evidence="1">Belongs to the beta-lactamase family.</text>
</comment>
<dbReference type="InterPro" id="IPR006311">
    <property type="entry name" value="TAT_signal"/>
</dbReference>
<keyword evidence="2" id="KW-0732">Signal</keyword>
<dbReference type="InterPro" id="IPR001466">
    <property type="entry name" value="Beta-lactam-related"/>
</dbReference>
<dbReference type="PROSITE" id="PS51318">
    <property type="entry name" value="TAT"/>
    <property type="match status" value="1"/>
</dbReference>
<evidence type="ECO:0000259" key="3">
    <source>
        <dbReference type="Pfam" id="PF00144"/>
    </source>
</evidence>
<organism evidence="4 5">
    <name type="scientific">Actinocrispum wychmicini</name>
    <dbReference type="NCBI Taxonomy" id="1213861"/>
    <lineage>
        <taxon>Bacteria</taxon>
        <taxon>Bacillati</taxon>
        <taxon>Actinomycetota</taxon>
        <taxon>Actinomycetes</taxon>
        <taxon>Pseudonocardiales</taxon>
        <taxon>Pseudonocardiaceae</taxon>
        <taxon>Actinocrispum</taxon>
    </lineage>
</organism>
<evidence type="ECO:0000313" key="5">
    <source>
        <dbReference type="Proteomes" id="UP000295680"/>
    </source>
</evidence>
<dbReference type="InterPro" id="IPR012338">
    <property type="entry name" value="Beta-lactam/transpept-like"/>
</dbReference>
<proteinExistence type="inferred from homology"/>
<protein>
    <submittedName>
        <fullName evidence="4">CubicO group peptidase (Beta-lactamase class C family)</fullName>
    </submittedName>
</protein>
<dbReference type="PANTHER" id="PTHR22935:SF95">
    <property type="entry name" value="BETA-LACTAMASE-LIKE 1-RELATED"/>
    <property type="match status" value="1"/>
</dbReference>
<accession>A0A4R2K1E9</accession>
<dbReference type="RefSeq" id="WP_132111966.1">
    <property type="nucleotide sequence ID" value="NZ_SLWS01000001.1"/>
</dbReference>
<feature type="chain" id="PRO_5039209805" evidence="2">
    <location>
        <begin position="27"/>
        <end position="351"/>
    </location>
</feature>
<dbReference type="OrthoDB" id="3171327at2"/>
<dbReference type="Proteomes" id="UP000295680">
    <property type="component" value="Unassembled WGS sequence"/>
</dbReference>
<feature type="domain" description="Beta-lactamase-related" evidence="3">
    <location>
        <begin position="48"/>
        <end position="337"/>
    </location>
</feature>
<evidence type="ECO:0000313" key="4">
    <source>
        <dbReference type="EMBL" id="TCO65527.1"/>
    </source>
</evidence>
<feature type="signal peptide" evidence="2">
    <location>
        <begin position="1"/>
        <end position="26"/>
    </location>
</feature>
<dbReference type="Pfam" id="PF00144">
    <property type="entry name" value="Beta-lactamase"/>
    <property type="match status" value="1"/>
</dbReference>
<dbReference type="Gene3D" id="3.40.710.10">
    <property type="entry name" value="DD-peptidase/beta-lactamase superfamily"/>
    <property type="match status" value="1"/>
</dbReference>
<gene>
    <name evidence="4" type="ORF">EV192_1011319</name>
</gene>
<dbReference type="SUPFAM" id="SSF56601">
    <property type="entry name" value="beta-lactamase/transpeptidase-like"/>
    <property type="match status" value="1"/>
</dbReference>
<keyword evidence="5" id="KW-1185">Reference proteome</keyword>
<reference evidence="4 5" key="1">
    <citation type="submission" date="2019-03" db="EMBL/GenBank/DDBJ databases">
        <title>Genomic Encyclopedia of Type Strains, Phase IV (KMG-IV): sequencing the most valuable type-strain genomes for metagenomic binning, comparative biology and taxonomic classification.</title>
        <authorList>
            <person name="Goeker M."/>
        </authorList>
    </citation>
    <scope>NUCLEOTIDE SEQUENCE [LARGE SCALE GENOMIC DNA]</scope>
    <source>
        <strain evidence="4 5">DSM 45934</strain>
    </source>
</reference>
<dbReference type="EMBL" id="SLWS01000001">
    <property type="protein sequence ID" value="TCO65527.1"/>
    <property type="molecule type" value="Genomic_DNA"/>
</dbReference>
<name>A0A4R2K1E9_9PSEU</name>
<sequence length="351" mass="37097">MTSRRTVLTTATAGAALLAAGAPASAGGSGDLRSLVDGWRDYLTGIAGVPSVAIGVVANRRQYAVNGDAVFQIGSITKTFTALALAIADRAGRLSIDDPLRTHLPANYPVPTRGATPITLAHLTSHLSGLDVLPPGLAEDPDLDPKDPYAHFTEAKLIAALGRTTLLSDPGTKYLYSNYGGGLLGRALRDDYPALIRDQITNPLGLKDTTITLNADQQRRKVDGHDSETRETTPDWHLPTLAGAGALYGTVNDLLRYLRGHMGEAPNTLKPALDLVQTPRFTITPALRIGMGWHMYTLPASHRTAVWHNGGTGGFTSYAAFCPSRGTGVALLVNIGGFDLDPYGVAILDAL</sequence>